<evidence type="ECO:0000256" key="4">
    <source>
        <dbReference type="PIRNR" id="PIRNR006078"/>
    </source>
</evidence>
<evidence type="ECO:0000256" key="1">
    <source>
        <dbReference type="ARBA" id="ARBA00006284"/>
    </source>
</evidence>
<evidence type="ECO:0000313" key="6">
    <source>
        <dbReference type="Proteomes" id="UP000323856"/>
    </source>
</evidence>
<comment type="similarity">
    <text evidence="1 4">Belongs to the glycerate kinase type-1 family.</text>
</comment>
<dbReference type="PANTHER" id="PTHR21599">
    <property type="entry name" value="GLYCERATE KINASE"/>
    <property type="match status" value="1"/>
</dbReference>
<gene>
    <name evidence="5" type="ORF">FQ154_02560</name>
</gene>
<dbReference type="InterPro" id="IPR004381">
    <property type="entry name" value="Glycerate_kinase"/>
</dbReference>
<comment type="caution">
    <text evidence="5">The sequence shown here is derived from an EMBL/GenBank/DDBJ whole genome shotgun (WGS) entry which is preliminary data.</text>
</comment>
<dbReference type="Pfam" id="PF02595">
    <property type="entry name" value="Gly_kinase"/>
    <property type="match status" value="1"/>
</dbReference>
<dbReference type="InterPro" id="IPR018193">
    <property type="entry name" value="Glyc_kinase_flavodox-like_fold"/>
</dbReference>
<dbReference type="GO" id="GO:0031388">
    <property type="term" value="P:organic acid phosphorylation"/>
    <property type="evidence" value="ECO:0007669"/>
    <property type="project" value="UniProtKB-UniRule"/>
</dbReference>
<dbReference type="SUPFAM" id="SSF110738">
    <property type="entry name" value="Glycerate kinase I"/>
    <property type="match status" value="1"/>
</dbReference>
<dbReference type="Proteomes" id="UP000323856">
    <property type="component" value="Unassembled WGS sequence"/>
</dbReference>
<keyword evidence="2 4" id="KW-0808">Transferase</keyword>
<dbReference type="Gene3D" id="3.90.1510.10">
    <property type="entry name" value="Glycerate kinase, domain 2"/>
    <property type="match status" value="1"/>
</dbReference>
<evidence type="ECO:0000313" key="5">
    <source>
        <dbReference type="EMBL" id="KAA0979326.1"/>
    </source>
</evidence>
<protein>
    <submittedName>
        <fullName evidence="5">Glycerate kinase</fullName>
    </submittedName>
</protein>
<dbReference type="EMBL" id="VOBL01000002">
    <property type="protein sequence ID" value="KAA0979326.1"/>
    <property type="molecule type" value="Genomic_DNA"/>
</dbReference>
<evidence type="ECO:0000256" key="3">
    <source>
        <dbReference type="ARBA" id="ARBA00022777"/>
    </source>
</evidence>
<dbReference type="PANTHER" id="PTHR21599:SF0">
    <property type="entry name" value="GLYCERATE KINASE"/>
    <property type="match status" value="1"/>
</dbReference>
<organism evidence="5 6">
    <name type="scientific">Paeniglutamicibacter gangotriensis</name>
    <dbReference type="NCBI Taxonomy" id="254787"/>
    <lineage>
        <taxon>Bacteria</taxon>
        <taxon>Bacillati</taxon>
        <taxon>Actinomycetota</taxon>
        <taxon>Actinomycetes</taxon>
        <taxon>Micrococcales</taxon>
        <taxon>Micrococcaceae</taxon>
        <taxon>Paeniglutamicibacter</taxon>
    </lineage>
</organism>
<dbReference type="OrthoDB" id="9774290at2"/>
<keyword evidence="3 4" id="KW-0418">Kinase</keyword>
<dbReference type="Gene3D" id="3.40.50.10350">
    <property type="entry name" value="Glycerate kinase, domain 1"/>
    <property type="match status" value="1"/>
</dbReference>
<evidence type="ECO:0000256" key="2">
    <source>
        <dbReference type="ARBA" id="ARBA00022679"/>
    </source>
</evidence>
<dbReference type="NCBIfam" id="TIGR00045">
    <property type="entry name" value="glycerate kinase"/>
    <property type="match status" value="1"/>
</dbReference>
<name>A0A5B0EKQ5_9MICC</name>
<proteinExistence type="inferred from homology"/>
<reference evidence="5 6" key="1">
    <citation type="submission" date="2019-07" db="EMBL/GenBank/DDBJ databases">
        <title>Analysis of the biochemical properties, biological activity and biotechnological potential of siderophores and biosurfactants produced by Antarctic psychrotolerant bacteria.</title>
        <authorList>
            <person name="Styczynski M."/>
            <person name="Krucon T."/>
            <person name="Decewicz P."/>
            <person name="Dziewit L."/>
        </authorList>
    </citation>
    <scope>NUCLEOTIDE SEQUENCE [LARGE SCALE GENOMIC DNA]</scope>
    <source>
        <strain evidence="5 6">ANT_H27</strain>
    </source>
</reference>
<dbReference type="InterPro" id="IPR018197">
    <property type="entry name" value="Glycerate_kinase_RE-like"/>
</dbReference>
<dbReference type="GO" id="GO:0008887">
    <property type="term" value="F:glycerate kinase activity"/>
    <property type="evidence" value="ECO:0007669"/>
    <property type="project" value="UniProtKB-UniRule"/>
</dbReference>
<dbReference type="AlphaFoldDB" id="A0A5B0EKQ5"/>
<dbReference type="RefSeq" id="WP_149618581.1">
    <property type="nucleotide sequence ID" value="NZ_VOBL01000002.1"/>
</dbReference>
<accession>A0A5B0EKQ5</accession>
<dbReference type="InterPro" id="IPR036129">
    <property type="entry name" value="Glycerate_kinase_sf"/>
</dbReference>
<sequence length="382" mass="37456">MLIVVAPDKFKGTLTGAEVAAAISAGVRQALPEARIVTVPVADGGEGTLAAALECGFAQHHGTVAGPTGEPVRAAFGLKGVTAIVEMAEASGLDQLPGGVKDALGASSFGTGQLISAALEAGATEIILGVGGSACTDGGAGMLQALGARLHDGAGHELPRGGGALSQIHAVDLAGLDARLGDTAFTLAADVENPLTGPNGAAVVFAPQKGATQEQVAELDAGLGRFAQALGAQLGAPRISGIAQSPGAGAAGGVGFAALAVLGAIRRRGIDVVLELTGLEAALEGAAAVFTGEGSLDTQSLEGKTPVGVAQLAAAHCIPVYAICGRNQLSTEQAANAGFTAVRSLLELEHDVARCLREGGPLVQRAATQLASEFLAAAAATP</sequence>
<dbReference type="PIRSF" id="PIRSF006078">
    <property type="entry name" value="GlxK"/>
    <property type="match status" value="1"/>
</dbReference>